<comment type="caution">
    <text evidence="1">The sequence shown here is derived from an EMBL/GenBank/DDBJ whole genome shotgun (WGS) entry which is preliminary data.</text>
</comment>
<protein>
    <submittedName>
        <fullName evidence="1">Uncharacterized protein</fullName>
    </submittedName>
</protein>
<name>A0ABW2NDQ5_9BACL</name>
<accession>A0ABW2NDQ5</accession>
<evidence type="ECO:0000313" key="1">
    <source>
        <dbReference type="EMBL" id="MFC7365206.1"/>
    </source>
</evidence>
<proteinExistence type="predicted"/>
<dbReference type="EMBL" id="JBHTCT010000025">
    <property type="protein sequence ID" value="MFC7365206.1"/>
    <property type="molecule type" value="Genomic_DNA"/>
</dbReference>
<organism evidence="1 2">
    <name type="scientific">Bhargavaea changchunensis</name>
    <dbReference type="NCBI Taxonomy" id="2134037"/>
    <lineage>
        <taxon>Bacteria</taxon>
        <taxon>Bacillati</taxon>
        <taxon>Bacillota</taxon>
        <taxon>Bacilli</taxon>
        <taxon>Bacillales</taxon>
        <taxon>Caryophanaceae</taxon>
        <taxon>Bhargavaea</taxon>
    </lineage>
</organism>
<sequence>MAQNMLEITQAQYYFLAVEWMETYRPKPGDRELAIREQLQSLTTYDLVNLYASAGPEMVKNAVREELNHRIIQLSK</sequence>
<dbReference type="Proteomes" id="UP001596483">
    <property type="component" value="Unassembled WGS sequence"/>
</dbReference>
<evidence type="ECO:0000313" key="2">
    <source>
        <dbReference type="Proteomes" id="UP001596483"/>
    </source>
</evidence>
<reference evidence="2" key="1">
    <citation type="journal article" date="2019" name="Int. J. Syst. Evol. Microbiol.">
        <title>The Global Catalogue of Microorganisms (GCM) 10K type strain sequencing project: providing services to taxonomists for standard genome sequencing and annotation.</title>
        <authorList>
            <consortium name="The Broad Institute Genomics Platform"/>
            <consortium name="The Broad Institute Genome Sequencing Center for Infectious Disease"/>
            <person name="Wu L."/>
            <person name="Ma J."/>
        </authorList>
    </citation>
    <scope>NUCLEOTIDE SEQUENCE [LARGE SCALE GENOMIC DNA]</scope>
    <source>
        <strain evidence="2">JCM 4738</strain>
    </source>
</reference>
<gene>
    <name evidence="1" type="ORF">ACFQQH_08770</name>
</gene>
<keyword evidence="2" id="KW-1185">Reference proteome</keyword>
<dbReference type="RefSeq" id="WP_157294979.1">
    <property type="nucleotide sequence ID" value="NZ_JBHTCT010000025.1"/>
</dbReference>